<evidence type="ECO:0000313" key="2">
    <source>
        <dbReference type="Proteomes" id="UP001454036"/>
    </source>
</evidence>
<keyword evidence="2" id="KW-1185">Reference proteome</keyword>
<accession>A0AAV3PXF4</accession>
<dbReference type="Proteomes" id="UP001454036">
    <property type="component" value="Unassembled WGS sequence"/>
</dbReference>
<evidence type="ECO:0000313" key="1">
    <source>
        <dbReference type="EMBL" id="GAA0154893.1"/>
    </source>
</evidence>
<gene>
    <name evidence="1" type="ORF">LIER_12741</name>
</gene>
<comment type="caution">
    <text evidence="1">The sequence shown here is derived from an EMBL/GenBank/DDBJ whole genome shotgun (WGS) entry which is preliminary data.</text>
</comment>
<organism evidence="1 2">
    <name type="scientific">Lithospermum erythrorhizon</name>
    <name type="common">Purple gromwell</name>
    <name type="synonym">Lithospermum officinale var. erythrorhizon</name>
    <dbReference type="NCBI Taxonomy" id="34254"/>
    <lineage>
        <taxon>Eukaryota</taxon>
        <taxon>Viridiplantae</taxon>
        <taxon>Streptophyta</taxon>
        <taxon>Embryophyta</taxon>
        <taxon>Tracheophyta</taxon>
        <taxon>Spermatophyta</taxon>
        <taxon>Magnoliopsida</taxon>
        <taxon>eudicotyledons</taxon>
        <taxon>Gunneridae</taxon>
        <taxon>Pentapetalae</taxon>
        <taxon>asterids</taxon>
        <taxon>lamiids</taxon>
        <taxon>Boraginales</taxon>
        <taxon>Boraginaceae</taxon>
        <taxon>Boraginoideae</taxon>
        <taxon>Lithospermeae</taxon>
        <taxon>Lithospermum</taxon>
    </lineage>
</organism>
<reference evidence="1 2" key="1">
    <citation type="submission" date="2024-01" db="EMBL/GenBank/DDBJ databases">
        <title>The complete chloroplast genome sequence of Lithospermum erythrorhizon: insights into the phylogenetic relationship among Boraginaceae species and the maternal lineages of purple gromwells.</title>
        <authorList>
            <person name="Okada T."/>
            <person name="Watanabe K."/>
        </authorList>
    </citation>
    <scope>NUCLEOTIDE SEQUENCE [LARGE SCALE GENOMIC DNA]</scope>
</reference>
<proteinExistence type="predicted"/>
<name>A0AAV3PXF4_LITER</name>
<protein>
    <submittedName>
        <fullName evidence="1">Uncharacterized protein</fullName>
    </submittedName>
</protein>
<sequence length="78" mass="8395">MIAENGNNHMRGRSWENMPSAPSIATAAAGGLWSGETSSSQGTSPIYLLQKHKCRSSSKNALNISGMLVKVRAFLFLQ</sequence>
<dbReference type="EMBL" id="BAABME010002496">
    <property type="protein sequence ID" value="GAA0154893.1"/>
    <property type="molecule type" value="Genomic_DNA"/>
</dbReference>
<dbReference type="AlphaFoldDB" id="A0AAV3PXF4"/>